<dbReference type="OrthoDB" id="2735536at2759"/>
<dbReference type="HOGENOM" id="CLU_007383_9_2_1"/>
<dbReference type="PANTHER" id="PTHR10366:SF564">
    <property type="entry name" value="STEROL-4-ALPHA-CARBOXYLATE 3-DEHYDROGENASE, DECARBOXYLATING"/>
    <property type="match status" value="1"/>
</dbReference>
<dbReference type="InterPro" id="IPR001509">
    <property type="entry name" value="Epimerase_deHydtase"/>
</dbReference>
<dbReference type="GeneID" id="6014493"/>
<dbReference type="AlphaFoldDB" id="A8P0N4"/>
<evidence type="ECO:0000256" key="2">
    <source>
        <dbReference type="ARBA" id="ARBA00023445"/>
    </source>
</evidence>
<dbReference type="Gene3D" id="3.40.50.720">
    <property type="entry name" value="NAD(P)-binding Rossmann-like Domain"/>
    <property type="match status" value="1"/>
</dbReference>
<dbReference type="InParanoid" id="A8P0N4"/>
<dbReference type="InterPro" id="IPR050425">
    <property type="entry name" value="NAD(P)_dehydrat-like"/>
</dbReference>
<feature type="domain" description="NAD-dependent epimerase/dehydratase" evidence="3">
    <location>
        <begin position="10"/>
        <end position="268"/>
    </location>
</feature>
<evidence type="ECO:0000313" key="4">
    <source>
        <dbReference type="EMBL" id="EAU83881.2"/>
    </source>
</evidence>
<dbReference type="FunCoup" id="A8P0N4">
    <property type="interactions" value="57"/>
</dbReference>
<name>A8P0N4_COPC7</name>
<dbReference type="Proteomes" id="UP000001861">
    <property type="component" value="Unassembled WGS sequence"/>
</dbReference>
<dbReference type="KEGG" id="cci:CC1G_11975"/>
<dbReference type="STRING" id="240176.A8P0N4"/>
<dbReference type="VEuPathDB" id="FungiDB:CC1G_11975"/>
<gene>
    <name evidence="4" type="ORF">CC1G_11975</name>
</gene>
<dbReference type="RefSeq" id="XP_001837931.2">
    <property type="nucleotide sequence ID" value="XM_001837879.2"/>
</dbReference>
<keyword evidence="1" id="KW-0560">Oxidoreductase</keyword>
<evidence type="ECO:0000259" key="3">
    <source>
        <dbReference type="Pfam" id="PF01370"/>
    </source>
</evidence>
<reference evidence="4 5" key="1">
    <citation type="journal article" date="2010" name="Proc. Natl. Acad. Sci. U.S.A.">
        <title>Insights into evolution of multicellular fungi from the assembled chromosomes of the mushroom Coprinopsis cinerea (Coprinus cinereus).</title>
        <authorList>
            <person name="Stajich J.E."/>
            <person name="Wilke S.K."/>
            <person name="Ahren D."/>
            <person name="Au C.H."/>
            <person name="Birren B.W."/>
            <person name="Borodovsky M."/>
            <person name="Burns C."/>
            <person name="Canback B."/>
            <person name="Casselton L.A."/>
            <person name="Cheng C.K."/>
            <person name="Deng J."/>
            <person name="Dietrich F.S."/>
            <person name="Fargo D.C."/>
            <person name="Farman M.L."/>
            <person name="Gathman A.C."/>
            <person name="Goldberg J."/>
            <person name="Guigo R."/>
            <person name="Hoegger P.J."/>
            <person name="Hooker J.B."/>
            <person name="Huggins A."/>
            <person name="James T.Y."/>
            <person name="Kamada T."/>
            <person name="Kilaru S."/>
            <person name="Kodira C."/>
            <person name="Kues U."/>
            <person name="Kupfer D."/>
            <person name="Kwan H.S."/>
            <person name="Lomsadze A."/>
            <person name="Li W."/>
            <person name="Lilly W.W."/>
            <person name="Ma L.J."/>
            <person name="Mackey A.J."/>
            <person name="Manning G."/>
            <person name="Martin F."/>
            <person name="Muraguchi H."/>
            <person name="Natvig D.O."/>
            <person name="Palmerini H."/>
            <person name="Ramesh M.A."/>
            <person name="Rehmeyer C.J."/>
            <person name="Roe B.A."/>
            <person name="Shenoy N."/>
            <person name="Stanke M."/>
            <person name="Ter-Hovhannisyan V."/>
            <person name="Tunlid A."/>
            <person name="Velagapudi R."/>
            <person name="Vision T.J."/>
            <person name="Zeng Q."/>
            <person name="Zolan M.E."/>
            <person name="Pukkila P.J."/>
        </authorList>
    </citation>
    <scope>NUCLEOTIDE SEQUENCE [LARGE SCALE GENOMIC DNA]</scope>
    <source>
        <strain evidence="5">Okayama-7 / 130 / ATCC MYA-4618 / FGSC 9003</strain>
    </source>
</reference>
<dbReference type="InterPro" id="IPR036291">
    <property type="entry name" value="NAD(P)-bd_dom_sf"/>
</dbReference>
<evidence type="ECO:0000313" key="5">
    <source>
        <dbReference type="Proteomes" id="UP000001861"/>
    </source>
</evidence>
<keyword evidence="5" id="KW-1185">Reference proteome</keyword>
<protein>
    <submittedName>
        <fullName evidence="4">D-lactaldehyde dehydrogenase</fullName>
    </submittedName>
</protein>
<accession>A8P0N4</accession>
<dbReference type="SUPFAM" id="SSF51735">
    <property type="entry name" value="NAD(P)-binding Rossmann-fold domains"/>
    <property type="match status" value="1"/>
</dbReference>
<organism evidence="4 5">
    <name type="scientific">Coprinopsis cinerea (strain Okayama-7 / 130 / ATCC MYA-4618 / FGSC 9003)</name>
    <name type="common">Inky cap fungus</name>
    <name type="synonym">Hormographiella aspergillata</name>
    <dbReference type="NCBI Taxonomy" id="240176"/>
    <lineage>
        <taxon>Eukaryota</taxon>
        <taxon>Fungi</taxon>
        <taxon>Dikarya</taxon>
        <taxon>Basidiomycota</taxon>
        <taxon>Agaricomycotina</taxon>
        <taxon>Agaricomycetes</taxon>
        <taxon>Agaricomycetidae</taxon>
        <taxon>Agaricales</taxon>
        <taxon>Agaricineae</taxon>
        <taxon>Psathyrellaceae</taxon>
        <taxon>Coprinopsis</taxon>
    </lineage>
</organism>
<dbReference type="OMA" id="QGQMKEK"/>
<dbReference type="EMBL" id="AACS02000006">
    <property type="protein sequence ID" value="EAU83881.2"/>
    <property type="molecule type" value="Genomic_DNA"/>
</dbReference>
<comment type="similarity">
    <text evidence="2">Belongs to the NAD(P)-dependent epimerase/dehydratase family. Dihydroflavonol-4-reductase subfamily.</text>
</comment>
<dbReference type="GO" id="GO:0016616">
    <property type="term" value="F:oxidoreductase activity, acting on the CH-OH group of donors, NAD or NADP as acceptor"/>
    <property type="evidence" value="ECO:0007669"/>
    <property type="project" value="TreeGrafter"/>
</dbReference>
<dbReference type="Pfam" id="PF01370">
    <property type="entry name" value="Epimerase"/>
    <property type="match status" value="1"/>
</dbReference>
<evidence type="ECO:0000256" key="1">
    <source>
        <dbReference type="ARBA" id="ARBA00023002"/>
    </source>
</evidence>
<sequence length="358" mass="39659">MPTIEPGSTVLVTGANGYIALWVTKILLDKGYHVRGTVRSAKKSQEVMNTFKSYGDKLEIVVVSDVMKEGAFDDAVKDVAGIEHLLSPCHMEGEDPKDYIDPAVNGTLGILNSALKNGHDVKRIVITSSIAAITETLPHPKTFSEKDWNEGSLKEVKEKGRDTAVLTKYQASKTLAERAAWDFYAKHKKEVKWDLTVINPPYPTLQNISSPTSLNASMALWWDVVASKDAPTISKSLPVSKGSSWVDVRDVAQAHVLALENEKAGGERIIVAEGPFVWKEWLESANTVTPSNAIQTKLANQGIKSTTDVYRDLMDTSKEQKIFGLKLRSMNETTKDILDDFEKRGWLERESMQPKAID</sequence>
<dbReference type="eggNOG" id="KOG1502">
    <property type="taxonomic scope" value="Eukaryota"/>
</dbReference>
<comment type="caution">
    <text evidence="4">The sequence shown here is derived from an EMBL/GenBank/DDBJ whole genome shotgun (WGS) entry which is preliminary data.</text>
</comment>
<dbReference type="PANTHER" id="PTHR10366">
    <property type="entry name" value="NAD DEPENDENT EPIMERASE/DEHYDRATASE"/>
    <property type="match status" value="1"/>
</dbReference>
<proteinExistence type="inferred from homology"/>